<evidence type="ECO:0000313" key="1">
    <source>
        <dbReference type="EMBL" id="UBF23246.1"/>
    </source>
</evidence>
<proteinExistence type="predicted"/>
<keyword evidence="2" id="KW-1185">Reference proteome</keyword>
<keyword evidence="1" id="KW-0645">Protease</keyword>
<dbReference type="GO" id="GO:0008237">
    <property type="term" value="F:metallopeptidase activity"/>
    <property type="evidence" value="ECO:0007669"/>
    <property type="project" value="UniProtKB-KW"/>
</dbReference>
<accession>A0AAE9BZI3</accession>
<keyword evidence="1" id="KW-0482">Metalloprotease</keyword>
<name>A0AAE9BZI3_9CAUD</name>
<keyword evidence="1" id="KW-0378">Hydrolase</keyword>
<dbReference type="Proteomes" id="UP000827814">
    <property type="component" value="Segment"/>
</dbReference>
<dbReference type="EMBL" id="MZ334525">
    <property type="protein sequence ID" value="UBF23246.1"/>
    <property type="molecule type" value="Genomic_DNA"/>
</dbReference>
<organism evidence="1 2">
    <name type="scientific">Haloarcula tailed virus 2</name>
    <dbReference type="NCBI Taxonomy" id="2877989"/>
    <lineage>
        <taxon>Viruses</taxon>
        <taxon>Duplodnaviria</taxon>
        <taxon>Heunggongvirae</taxon>
        <taxon>Uroviricota</taxon>
        <taxon>Caudoviricetes</taxon>
        <taxon>Thumleimavirales</taxon>
        <taxon>Soleiviridae</taxon>
        <taxon>Eilatmyovirus</taxon>
        <taxon>Eilatmyovirus salis</taxon>
        <taxon>Eilatmyovirus HATV2</taxon>
    </lineage>
</organism>
<protein>
    <submittedName>
        <fullName evidence="1">Zn-dependent metalloprotease, SprT family</fullName>
    </submittedName>
</protein>
<reference evidence="1" key="1">
    <citation type="submission" date="2021-05" db="EMBL/GenBank/DDBJ databases">
        <title>Diversity, taxonomy and evolution of archaeal viruses of the class Caudoviricetes.</title>
        <authorList>
            <person name="Liu Y."/>
            <person name="Demina T.A."/>
            <person name="Roux S."/>
            <person name="Aiewsakun P."/>
            <person name="Kazlauskas D."/>
            <person name="Simmonds P."/>
            <person name="Prangishvili D."/>
            <person name="Oksanen H.M."/>
            <person name="Krupovic M."/>
        </authorList>
    </citation>
    <scope>NUCLEOTIDE SEQUENCE</scope>
    <source>
        <strain evidence="1">HATV-2/44</strain>
    </source>
</reference>
<sequence>MEMHTVARMVDEMCYGLDHETTTDLKEKAGDYVRSMCSKLDLLAGDTDLFVVPQPDLDFVGERKGHEIVTNGAMHPFYSTHGGEYEFHAFVIYLSEREYEKYGWRTYKLTVLHELAHVETDLRYGEPIHDGDERFERVCKFMGAPVNWIEHKEMV</sequence>
<evidence type="ECO:0000313" key="2">
    <source>
        <dbReference type="Proteomes" id="UP000827814"/>
    </source>
</evidence>
<gene>
    <name evidence="1" type="ORF">HATV-2_gp95</name>
</gene>